<evidence type="ECO:0000313" key="2">
    <source>
        <dbReference type="EMBL" id="KHN70166.1"/>
    </source>
</evidence>
<dbReference type="VEuPathDB" id="MicrosporidiaDB:M896_031550"/>
<comment type="caution">
    <text evidence="2">The sequence shown here is derived from an EMBL/GenBank/DDBJ whole genome shotgun (WGS) entry which is preliminary data.</text>
</comment>
<dbReference type="VEuPathDB" id="MicrosporidiaDB:M896_030070"/>
<organism evidence="2 3">
    <name type="scientific">Ordospora colligata OC4</name>
    <dbReference type="NCBI Taxonomy" id="1354746"/>
    <lineage>
        <taxon>Eukaryota</taxon>
        <taxon>Fungi</taxon>
        <taxon>Fungi incertae sedis</taxon>
        <taxon>Microsporidia</taxon>
        <taxon>Ordosporidae</taxon>
        <taxon>Ordospora</taxon>
    </lineage>
</organism>
<dbReference type="InParanoid" id="A0A0B2UGG8"/>
<dbReference type="InterPro" id="IPR011051">
    <property type="entry name" value="RmlC_Cupin_sf"/>
</dbReference>
<dbReference type="RefSeq" id="XP_014564064.1">
    <property type="nucleotide sequence ID" value="XM_014708578.1"/>
</dbReference>
<name>A0A0B2UGG8_9MICR</name>
<reference evidence="2 3" key="1">
    <citation type="journal article" date="2014" name="MBio">
        <title>The Ordospora colligata genome; evolution of extreme reduction in microsporidia and host-to-parasite horizontal gene transfer.</title>
        <authorList>
            <person name="Pombert J.-F."/>
            <person name="Haag K.L."/>
            <person name="Beidas S."/>
            <person name="Ebert D."/>
            <person name="Keeling P.J."/>
        </authorList>
    </citation>
    <scope>NUCLEOTIDE SEQUENCE [LARGE SCALE GENOMIC DNA]</scope>
    <source>
        <strain evidence="2 3">OC4</strain>
    </source>
</reference>
<evidence type="ECO:0008006" key="4">
    <source>
        <dbReference type="Google" id="ProtNLM"/>
    </source>
</evidence>
<dbReference type="SUPFAM" id="SSF51182">
    <property type="entry name" value="RmlC-like cupins"/>
    <property type="match status" value="1"/>
</dbReference>
<accession>A0A0B2UGG8</accession>
<dbReference type="InterPro" id="IPR014710">
    <property type="entry name" value="RmlC-like_jellyroll"/>
</dbReference>
<dbReference type="EMBL" id="JOKQ01000003">
    <property type="protein sequence ID" value="KHN70166.1"/>
    <property type="molecule type" value="Genomic_DNA"/>
</dbReference>
<dbReference type="HOGENOM" id="CLU_839632_0_0_1"/>
<protein>
    <recommendedName>
        <fullName evidence="4">Mif2/CENP-C cupin domain-containing protein</fullName>
    </recommendedName>
</protein>
<dbReference type="EMBL" id="JOKQ01000003">
    <property type="protein sequence ID" value="KHN70022.1"/>
    <property type="molecule type" value="Genomic_DNA"/>
</dbReference>
<dbReference type="GeneID" id="26261439"/>
<gene>
    <name evidence="1" type="ORF">M896_030070</name>
    <name evidence="2" type="ORF">M896_031550</name>
</gene>
<sequence>MRKIYKPPSKRCKNYRKKTLDPKSRLDIRKDEDDLENIDDYWKTAESVLRDDSATEIEETAVYRSEDECTHSDTLFDIKGIRERLSIKQSCADLSAVDAGTLELSSIVTNSVLEKMDPSVLFENITVDHNVTADDGFESISNIKVENRKCLHNESTKHSMRVKYGFTADACVTTVSGLEMSLINAKEDKSQENTHNKNTTESQQYKMVKSIINPEAINECKENIEFTSEYPSYVVANALKAYQGKSSFEPLATSLGIATGILFLKSFASVSPEHASCGFSMFVIKGAVQVCIANQKLILKKGGVCVIEKDTKYSISNPFATRCAILLTHTL</sequence>
<dbReference type="Gene3D" id="2.60.120.10">
    <property type="entry name" value="Jelly Rolls"/>
    <property type="match status" value="1"/>
</dbReference>
<keyword evidence="3" id="KW-1185">Reference proteome</keyword>
<evidence type="ECO:0000313" key="3">
    <source>
        <dbReference type="Proteomes" id="UP000031056"/>
    </source>
</evidence>
<evidence type="ECO:0000313" key="1">
    <source>
        <dbReference type="EMBL" id="KHN70022.1"/>
    </source>
</evidence>
<dbReference type="AlphaFoldDB" id="A0A0B2UGG8"/>
<dbReference type="Proteomes" id="UP000031056">
    <property type="component" value="Unassembled WGS sequence"/>
</dbReference>
<proteinExistence type="predicted"/>
<dbReference type="RefSeq" id="XP_014564208.1">
    <property type="nucleotide sequence ID" value="XM_014708722.1"/>
</dbReference>
<dbReference type="OrthoDB" id="2195577at2759"/>
<dbReference type="GeneID" id="26261291"/>